<name>A0A840YES7_9PROT</name>
<keyword evidence="4" id="KW-1185">Reference proteome</keyword>
<protein>
    <submittedName>
        <fullName evidence="3">Zinc transporter ZupT</fullName>
    </submittedName>
</protein>
<evidence type="ECO:0000256" key="1">
    <source>
        <dbReference type="SAM" id="Phobius"/>
    </source>
</evidence>
<dbReference type="RefSeq" id="WP_184519673.1">
    <property type="nucleotide sequence ID" value="NZ_JACIJD010000012.1"/>
</dbReference>
<proteinExistence type="predicted"/>
<accession>A0A840YES7</accession>
<dbReference type="Pfam" id="PF07331">
    <property type="entry name" value="TctB"/>
    <property type="match status" value="1"/>
</dbReference>
<dbReference type="Proteomes" id="UP000580654">
    <property type="component" value="Unassembled WGS sequence"/>
</dbReference>
<keyword evidence="1" id="KW-0472">Membrane</keyword>
<dbReference type="AlphaFoldDB" id="A0A840YES7"/>
<keyword evidence="1" id="KW-0812">Transmembrane</keyword>
<organism evidence="3 4">
    <name type="scientific">Muricoccus pecuniae</name>
    <dbReference type="NCBI Taxonomy" id="693023"/>
    <lineage>
        <taxon>Bacteria</taxon>
        <taxon>Pseudomonadati</taxon>
        <taxon>Pseudomonadota</taxon>
        <taxon>Alphaproteobacteria</taxon>
        <taxon>Acetobacterales</taxon>
        <taxon>Roseomonadaceae</taxon>
        <taxon>Muricoccus</taxon>
    </lineage>
</organism>
<comment type="caution">
    <text evidence="3">The sequence shown here is derived from an EMBL/GenBank/DDBJ whole genome shotgun (WGS) entry which is preliminary data.</text>
</comment>
<evidence type="ECO:0000313" key="4">
    <source>
        <dbReference type="Proteomes" id="UP000580654"/>
    </source>
</evidence>
<feature type="transmembrane region" description="Helical" evidence="1">
    <location>
        <begin position="172"/>
        <end position="191"/>
    </location>
</feature>
<evidence type="ECO:0000259" key="2">
    <source>
        <dbReference type="Pfam" id="PF07331"/>
    </source>
</evidence>
<feature type="transmembrane region" description="Helical" evidence="1">
    <location>
        <begin position="107"/>
        <end position="126"/>
    </location>
</feature>
<dbReference type="InterPro" id="IPR009936">
    <property type="entry name" value="DUF1468"/>
</dbReference>
<feature type="transmembrane region" description="Helical" evidence="1">
    <location>
        <begin position="12"/>
        <end position="32"/>
    </location>
</feature>
<evidence type="ECO:0000313" key="3">
    <source>
        <dbReference type="EMBL" id="MBB5694877.1"/>
    </source>
</evidence>
<keyword evidence="1" id="KW-1133">Transmembrane helix</keyword>
<sequence length="206" mass="22361">MKISAKDLWAGGILMFLAVLGLFINGGFLGLGLEQHTLGTARRMGPGYMPMLVFWLQFALGAIVFILAFTNGPDPLERWTKLDLTTLAVSLAVGIVIWRVMESMGINTNYVQVGAACFVALLLLAISPAWRPLGLVLASFAIFALLLEPLGLMLSIAALCLISALADREHNPVSVAGMTLALCVICWFVFIRELDIRVPLWPTIFG</sequence>
<gene>
    <name evidence="3" type="ORF">FHS87_002929</name>
</gene>
<feature type="domain" description="DUF1468" evidence="2">
    <location>
        <begin position="127"/>
        <end position="199"/>
    </location>
</feature>
<feature type="transmembrane region" description="Helical" evidence="1">
    <location>
        <begin position="133"/>
        <end position="166"/>
    </location>
</feature>
<feature type="transmembrane region" description="Helical" evidence="1">
    <location>
        <begin position="82"/>
        <end position="101"/>
    </location>
</feature>
<dbReference type="EMBL" id="JACIJD010000012">
    <property type="protein sequence ID" value="MBB5694877.1"/>
    <property type="molecule type" value="Genomic_DNA"/>
</dbReference>
<feature type="transmembrane region" description="Helical" evidence="1">
    <location>
        <begin position="52"/>
        <end position="70"/>
    </location>
</feature>
<reference evidence="3 4" key="1">
    <citation type="submission" date="2020-08" db="EMBL/GenBank/DDBJ databases">
        <title>Genomic Encyclopedia of Type Strains, Phase IV (KMG-IV): sequencing the most valuable type-strain genomes for metagenomic binning, comparative biology and taxonomic classification.</title>
        <authorList>
            <person name="Goeker M."/>
        </authorList>
    </citation>
    <scope>NUCLEOTIDE SEQUENCE [LARGE SCALE GENOMIC DNA]</scope>
    <source>
        <strain evidence="3 4">DSM 25622</strain>
    </source>
</reference>